<organism evidence="2 3">
    <name type="scientific">Eiseniibacteriota bacterium</name>
    <dbReference type="NCBI Taxonomy" id="2212470"/>
    <lineage>
        <taxon>Bacteria</taxon>
        <taxon>Candidatus Eiseniibacteriota</taxon>
    </lineage>
</organism>
<gene>
    <name evidence="2" type="ORF">HOP12_05750</name>
</gene>
<dbReference type="Proteomes" id="UP000580839">
    <property type="component" value="Unassembled WGS sequence"/>
</dbReference>
<comment type="caution">
    <text evidence="2">The sequence shown here is derived from an EMBL/GenBank/DDBJ whole genome shotgun (WGS) entry which is preliminary data.</text>
</comment>
<proteinExistence type="predicted"/>
<accession>A0A849SQI2</accession>
<dbReference type="Gene3D" id="3.40.50.2000">
    <property type="entry name" value="Glycogen Phosphorylase B"/>
    <property type="match status" value="1"/>
</dbReference>
<dbReference type="PANTHER" id="PTHR21015:SF28">
    <property type="entry name" value="SLL1722 PROTEIN"/>
    <property type="match status" value="1"/>
</dbReference>
<dbReference type="PANTHER" id="PTHR21015">
    <property type="entry name" value="UDP-N-ACETYLGLUCOSAMINE--N-ACETYLMURAMYL-(PENTAPEPTIDE) PYROPHOSPHORYL-UNDECAPRENOL N-ACETYLGLUCOSAMINE TRANSFERASE 1"/>
    <property type="match status" value="1"/>
</dbReference>
<evidence type="ECO:0000313" key="2">
    <source>
        <dbReference type="EMBL" id="NOT33660.1"/>
    </source>
</evidence>
<dbReference type="InterPro" id="IPR007235">
    <property type="entry name" value="Glyco_trans_28_C"/>
</dbReference>
<protein>
    <recommendedName>
        <fullName evidence="1">Glycosyl transferase family 28 C-terminal domain-containing protein</fullName>
    </recommendedName>
</protein>
<dbReference type="AlphaFoldDB" id="A0A849SQI2"/>
<evidence type="ECO:0000313" key="3">
    <source>
        <dbReference type="Proteomes" id="UP000580839"/>
    </source>
</evidence>
<dbReference type="Pfam" id="PF04101">
    <property type="entry name" value="Glyco_tran_28_C"/>
    <property type="match status" value="1"/>
</dbReference>
<dbReference type="SUPFAM" id="SSF53756">
    <property type="entry name" value="UDP-Glycosyltransferase/glycogen phosphorylase"/>
    <property type="match status" value="1"/>
</dbReference>
<evidence type="ECO:0000259" key="1">
    <source>
        <dbReference type="Pfam" id="PF04101"/>
    </source>
</evidence>
<feature type="domain" description="Glycosyl transferase family 28 C-terminal" evidence="1">
    <location>
        <begin position="227"/>
        <end position="361"/>
    </location>
</feature>
<reference evidence="2 3" key="1">
    <citation type="submission" date="2020-04" db="EMBL/GenBank/DDBJ databases">
        <title>Metagenomic profiling of ammonia- and methane-oxidizing microorganisms in a Dutch drinking water treatment plant.</title>
        <authorList>
            <person name="Poghosyan L."/>
            <person name="Leucker S."/>
        </authorList>
    </citation>
    <scope>NUCLEOTIDE SEQUENCE [LARGE SCALE GENOMIC DNA]</scope>
    <source>
        <strain evidence="2">S-RSF-IL-03</strain>
    </source>
</reference>
<sequence>MAPSWLLYSYDAMGLGHVRRALALARAGLAARPDLSALLVTCSPFAGQLPMPRGLDYIKMPSAAKFGNQHYVSRSLEIDEGHLHELRANLLREAVTGFKPQLMLVDKSPDGMAGELKYALKSAQVASRGTRLVLGWRDILDEPDAVQDEWRSRDTLRIIDEFYEEIWVWGDECWYDPRETYRMPSSIARRVRFMGYVSPPVGAAELESARARYPDGDGPRVLVTAGGGEDGSHVISRVLDSIASGAFPADARVLVVFGPYVPATTERRLRDCAPAGVKLETFVPGLAPLIGAADTIVGMAGYNTVSEALGSRVPMVLIPRVSPRREQWVRAKLLEHRGLAVCLAPDDLAPATVGAAVSRALERGRPSPDLLPRRDGLASAIRALDRLLPARDPSPPVGATARDRA</sequence>
<dbReference type="EMBL" id="JABFRW010000062">
    <property type="protein sequence ID" value="NOT33660.1"/>
    <property type="molecule type" value="Genomic_DNA"/>
</dbReference>
<dbReference type="GO" id="GO:0016758">
    <property type="term" value="F:hexosyltransferase activity"/>
    <property type="evidence" value="ECO:0007669"/>
    <property type="project" value="InterPro"/>
</dbReference>
<name>A0A849SQI2_UNCEI</name>